<evidence type="ECO:0000313" key="1">
    <source>
        <dbReference type="EMBL" id="MCE3051482.1"/>
    </source>
</evidence>
<organism evidence="1 2">
    <name type="scientific">Datura stramonium</name>
    <name type="common">Jimsonweed</name>
    <name type="synonym">Common thornapple</name>
    <dbReference type="NCBI Taxonomy" id="4076"/>
    <lineage>
        <taxon>Eukaryota</taxon>
        <taxon>Viridiplantae</taxon>
        <taxon>Streptophyta</taxon>
        <taxon>Embryophyta</taxon>
        <taxon>Tracheophyta</taxon>
        <taxon>Spermatophyta</taxon>
        <taxon>Magnoliopsida</taxon>
        <taxon>eudicotyledons</taxon>
        <taxon>Gunneridae</taxon>
        <taxon>Pentapetalae</taxon>
        <taxon>asterids</taxon>
        <taxon>lamiids</taxon>
        <taxon>Solanales</taxon>
        <taxon>Solanaceae</taxon>
        <taxon>Solanoideae</taxon>
        <taxon>Datureae</taxon>
        <taxon>Datura</taxon>
    </lineage>
</organism>
<proteinExistence type="predicted"/>
<comment type="caution">
    <text evidence="1">The sequence shown here is derived from an EMBL/GenBank/DDBJ whole genome shotgun (WGS) entry which is preliminary data.</text>
</comment>
<dbReference type="EMBL" id="JACEIK010008627">
    <property type="protein sequence ID" value="MCE3051482.1"/>
    <property type="molecule type" value="Genomic_DNA"/>
</dbReference>
<name>A0ABS8WPP9_DATST</name>
<keyword evidence="2" id="KW-1185">Reference proteome</keyword>
<evidence type="ECO:0000313" key="2">
    <source>
        <dbReference type="Proteomes" id="UP000823775"/>
    </source>
</evidence>
<sequence>MLIRCGDVLVPGPGVGKMPEIDVVSWKFNDLRRLICMEAWASGLCYRCLFSHGDGGCYFMELVISVLCKSGCEDTATSLFLFDELANIHERDEFTLVIGSCGCSKLPWSLEKAINGELQNHLVFIMNYLSRWSTGSNNISPALLLACGPMVGLLMKALAIFSSMEAEYGVRPGIEQLLVLWAS</sequence>
<reference evidence="1 2" key="1">
    <citation type="journal article" date="2021" name="BMC Genomics">
        <title>Datura genome reveals duplications of psychoactive alkaloid biosynthetic genes and high mutation rate following tissue culture.</title>
        <authorList>
            <person name="Rajewski A."/>
            <person name="Carter-House D."/>
            <person name="Stajich J."/>
            <person name="Litt A."/>
        </authorList>
    </citation>
    <scope>NUCLEOTIDE SEQUENCE [LARGE SCALE GENOMIC DNA]</scope>
    <source>
        <strain evidence="1">AR-01</strain>
    </source>
</reference>
<gene>
    <name evidence="1" type="ORF">HAX54_049952</name>
</gene>
<dbReference type="Proteomes" id="UP000823775">
    <property type="component" value="Unassembled WGS sequence"/>
</dbReference>
<accession>A0ABS8WPP9</accession>
<protein>
    <submittedName>
        <fullName evidence="1">Uncharacterized protein</fullName>
    </submittedName>
</protein>